<evidence type="ECO:0000256" key="1">
    <source>
        <dbReference type="ARBA" id="ARBA00009369"/>
    </source>
</evidence>
<dbReference type="InterPro" id="IPR042177">
    <property type="entry name" value="Cell/Rod_1"/>
</dbReference>
<dbReference type="InterPro" id="IPR055342">
    <property type="entry name" value="MreC_beta-barrel_core"/>
</dbReference>
<dbReference type="Proteomes" id="UP000192342">
    <property type="component" value="Unassembled WGS sequence"/>
</dbReference>
<keyword evidence="7" id="KW-0812">Transmembrane</keyword>
<keyword evidence="7" id="KW-0472">Membrane</keyword>
<feature type="domain" description="Rod shape-determining protein MreC beta-barrel core" evidence="8">
    <location>
        <begin position="136"/>
        <end position="278"/>
    </location>
</feature>
<dbReference type="GO" id="GO:0005886">
    <property type="term" value="C:plasma membrane"/>
    <property type="evidence" value="ECO:0007669"/>
    <property type="project" value="TreeGrafter"/>
</dbReference>
<keyword evidence="7" id="KW-1133">Transmembrane helix</keyword>
<dbReference type="Gene3D" id="2.40.10.340">
    <property type="entry name" value="Rod shape-determining protein MreC, domain 1"/>
    <property type="match status" value="1"/>
</dbReference>
<dbReference type="PIRSF" id="PIRSF038471">
    <property type="entry name" value="MreC"/>
    <property type="match status" value="1"/>
</dbReference>
<dbReference type="GO" id="GO:0008360">
    <property type="term" value="P:regulation of cell shape"/>
    <property type="evidence" value="ECO:0007669"/>
    <property type="project" value="UniProtKB-KW"/>
</dbReference>
<dbReference type="InterPro" id="IPR042175">
    <property type="entry name" value="Cell/Rod_MreC_2"/>
</dbReference>
<gene>
    <name evidence="9" type="ORF">ATO7_09937</name>
</gene>
<comment type="function">
    <text evidence="5">Involved in formation and maintenance of cell shape.</text>
</comment>
<dbReference type="PANTHER" id="PTHR34138:SF1">
    <property type="entry name" value="CELL SHAPE-DETERMINING PROTEIN MREC"/>
    <property type="match status" value="1"/>
</dbReference>
<evidence type="ECO:0000313" key="10">
    <source>
        <dbReference type="Proteomes" id="UP000192342"/>
    </source>
</evidence>
<dbReference type="PANTHER" id="PTHR34138">
    <property type="entry name" value="CELL SHAPE-DETERMINING PROTEIN MREC"/>
    <property type="match status" value="1"/>
</dbReference>
<proteinExistence type="inferred from homology"/>
<protein>
    <recommendedName>
        <fullName evidence="2 5">Cell shape-determining protein MreC</fullName>
    </recommendedName>
    <alternativeName>
        <fullName evidence="4 5">Cell shape protein MreC</fullName>
    </alternativeName>
</protein>
<evidence type="ECO:0000256" key="7">
    <source>
        <dbReference type="SAM" id="Phobius"/>
    </source>
</evidence>
<evidence type="ECO:0000256" key="6">
    <source>
        <dbReference type="SAM" id="Coils"/>
    </source>
</evidence>
<evidence type="ECO:0000256" key="4">
    <source>
        <dbReference type="ARBA" id="ARBA00032089"/>
    </source>
</evidence>
<organism evidence="9 10">
    <name type="scientific">Oceanococcus atlanticus</name>
    <dbReference type="NCBI Taxonomy" id="1317117"/>
    <lineage>
        <taxon>Bacteria</taxon>
        <taxon>Pseudomonadati</taxon>
        <taxon>Pseudomonadota</taxon>
        <taxon>Gammaproteobacteria</taxon>
        <taxon>Chromatiales</taxon>
        <taxon>Oceanococcaceae</taxon>
        <taxon>Oceanococcus</taxon>
    </lineage>
</organism>
<dbReference type="Gene3D" id="2.40.10.350">
    <property type="entry name" value="Rod shape-determining protein MreC, domain 2"/>
    <property type="match status" value="1"/>
</dbReference>
<dbReference type="OrthoDB" id="9808025at2"/>
<accession>A0A1Y1SF76</accession>
<keyword evidence="6" id="KW-0175">Coiled coil</keyword>
<evidence type="ECO:0000313" key="9">
    <source>
        <dbReference type="EMBL" id="ORE87353.1"/>
    </source>
</evidence>
<comment type="caution">
    <text evidence="9">The sequence shown here is derived from an EMBL/GenBank/DDBJ whole genome shotgun (WGS) entry which is preliminary data.</text>
</comment>
<evidence type="ECO:0000256" key="5">
    <source>
        <dbReference type="PIRNR" id="PIRNR038471"/>
    </source>
</evidence>
<dbReference type="Pfam" id="PF04085">
    <property type="entry name" value="MreC"/>
    <property type="match status" value="1"/>
</dbReference>
<keyword evidence="10" id="KW-1185">Reference proteome</keyword>
<dbReference type="AlphaFoldDB" id="A0A1Y1SF76"/>
<name>A0A1Y1SF76_9GAMM</name>
<evidence type="ECO:0000256" key="3">
    <source>
        <dbReference type="ARBA" id="ARBA00022960"/>
    </source>
</evidence>
<evidence type="ECO:0000259" key="8">
    <source>
        <dbReference type="Pfam" id="PF04085"/>
    </source>
</evidence>
<dbReference type="InterPro" id="IPR007221">
    <property type="entry name" value="MreC"/>
</dbReference>
<dbReference type="EMBL" id="AQQV01000002">
    <property type="protein sequence ID" value="ORE87353.1"/>
    <property type="molecule type" value="Genomic_DNA"/>
</dbReference>
<dbReference type="NCBIfam" id="TIGR00219">
    <property type="entry name" value="mreC"/>
    <property type="match status" value="1"/>
</dbReference>
<reference evidence="9 10" key="1">
    <citation type="submission" date="2013-04" db="EMBL/GenBank/DDBJ databases">
        <title>Oceanococcus atlanticus 22II-S10r2 Genome Sequencing.</title>
        <authorList>
            <person name="Lai Q."/>
            <person name="Li G."/>
            <person name="Shao Z."/>
        </authorList>
    </citation>
    <scope>NUCLEOTIDE SEQUENCE [LARGE SCALE GENOMIC DNA]</scope>
    <source>
        <strain evidence="9 10">22II-S10r2</strain>
    </source>
</reference>
<feature type="transmembrane region" description="Helical" evidence="7">
    <location>
        <begin position="20"/>
        <end position="37"/>
    </location>
</feature>
<comment type="similarity">
    <text evidence="1 5">Belongs to the MreC family.</text>
</comment>
<feature type="coiled-coil region" evidence="6">
    <location>
        <begin position="80"/>
        <end position="107"/>
    </location>
</feature>
<keyword evidence="3 5" id="KW-0133">Cell shape</keyword>
<dbReference type="RefSeq" id="WP_158523149.1">
    <property type="nucleotide sequence ID" value="NZ_AQQV01000002.1"/>
</dbReference>
<sequence>MSAYQFDDDARPIFSRGPLLVLKLAVLLGCSAALMYYDRVAQDQELAPLRDTIAVALTPVFWISDIPRQVSNMREHLHSRERLISDNDDLRHEHLRLNARLQKLLSLEAENHRIRALLDSSRQIHEAVMIGEIQSTSLDPYQQRLRINRGKQDGVIEGQALIDAHGILGQVIEVTPYASTAVLITDQSQGVPVQVNRNGLRTVAHGNGSPKLNLPFLPANSDIQVGDMLVSSGLGGRYPVGYPVAIVEKIEHHPGEHFLEIVAVPAARIPNGREVLLVRDDVPAPSTAQMIDPEAKPGRVATAD</sequence>
<evidence type="ECO:0000256" key="2">
    <source>
        <dbReference type="ARBA" id="ARBA00013855"/>
    </source>
</evidence>
<dbReference type="STRING" id="1317117.ATO7_09937"/>